<evidence type="ECO:0000313" key="1">
    <source>
        <dbReference type="EMBL" id="UDL15881.1"/>
    </source>
</evidence>
<keyword evidence="2" id="KW-1185">Reference proteome</keyword>
<dbReference type="EMBL" id="OK040790">
    <property type="protein sequence ID" value="UDL15881.1"/>
    <property type="molecule type" value="Genomic_DNA"/>
</dbReference>
<dbReference type="RefSeq" id="YP_010755121.1">
    <property type="nucleotide sequence ID" value="NC_073468.1"/>
</dbReference>
<proteinExistence type="predicted"/>
<dbReference type="Proteomes" id="UP000827768">
    <property type="component" value="Segment"/>
</dbReference>
<name>A0AAE9C3E5_9CAUD</name>
<evidence type="ECO:0000313" key="2">
    <source>
        <dbReference type="Proteomes" id="UP000827768"/>
    </source>
</evidence>
<reference evidence="1" key="1">
    <citation type="submission" date="2021-09" db="EMBL/GenBank/DDBJ databases">
        <authorList>
            <person name="Andersen S.H."/>
            <person name="Beall E.A."/>
            <person name="Cappelle B."/>
            <person name="Falteisek K.J."/>
            <person name="Fenske B.A."/>
            <person name="Gansluckner N.W."/>
            <person name="Gilbertson S.M."/>
            <person name="Krings K.J."/>
            <person name="Mobeck M."/>
            <person name="Odeku J.O."/>
            <person name="Poncelet M.E."/>
            <person name="Rohr J.R."/>
            <person name="Rolands L."/>
            <person name="Whipple C.D."/>
            <person name="Whipple E.M."/>
            <person name="Spring A.M."/>
            <person name="Klyczek K."/>
            <person name="Garlena R.A."/>
            <person name="Russell D.A."/>
            <person name="Pope W.H."/>
            <person name="Jacobs-Sera D."/>
            <person name="Hatfull G.F."/>
        </authorList>
    </citation>
    <scope>NUCLEOTIDE SEQUENCE</scope>
</reference>
<sequence>MAIKDISEYAISEDSMSLVRLLEETLENVIALFESHGVPLPERRYWMLGPEVPEDCAQVVVAYVQSYLGIPGDQAAEAQNCNSPRTAVLNIVITRDYPMGERARPVSPERIMQASDWPAVDASVLSWGLNTIGSYGGMQPGPMIATVYVNAPSGAVQSTVLNLSVVVP</sequence>
<gene>
    <name evidence="1" type="primary">90</name>
    <name evidence="1" type="ORF">SEA_PUMPERNICKEL_90</name>
</gene>
<dbReference type="KEGG" id="vg:80019730"/>
<dbReference type="GeneID" id="80019730"/>
<accession>A0AAE9C3E5</accession>
<protein>
    <submittedName>
        <fullName evidence="1">Uncharacterized protein</fullName>
    </submittedName>
</protein>
<organism evidence="1 2">
    <name type="scientific">Microbacterium phage Pumpernickel</name>
    <dbReference type="NCBI Taxonomy" id="2885983"/>
    <lineage>
        <taxon>Viruses</taxon>
        <taxon>Duplodnaviria</taxon>
        <taxon>Heunggongvirae</taxon>
        <taxon>Uroviricota</taxon>
        <taxon>Caudoviricetes</taxon>
        <taxon>Pumpernickelvirus</taxon>
        <taxon>Pumpernickelvirus pumpernickel</taxon>
    </lineage>
</organism>